<accession>F0F450</accession>
<organism evidence="1 2">
    <name type="scientific">Prevotella multiformis DSM 16608</name>
    <dbReference type="NCBI Taxonomy" id="888743"/>
    <lineage>
        <taxon>Bacteria</taxon>
        <taxon>Pseudomonadati</taxon>
        <taxon>Bacteroidota</taxon>
        <taxon>Bacteroidia</taxon>
        <taxon>Bacteroidales</taxon>
        <taxon>Prevotellaceae</taxon>
        <taxon>Prevotella</taxon>
    </lineage>
</organism>
<evidence type="ECO:0008006" key="3">
    <source>
        <dbReference type="Google" id="ProtNLM"/>
    </source>
</evidence>
<proteinExistence type="predicted"/>
<dbReference type="PANTHER" id="PTHR37835:SF1">
    <property type="entry name" value="ALPHA-CLOSTRIPAIN"/>
    <property type="match status" value="1"/>
</dbReference>
<dbReference type="eggNOG" id="ENOG502Z9TJ">
    <property type="taxonomic scope" value="Bacteria"/>
</dbReference>
<protein>
    <recommendedName>
        <fullName evidence="3">Clostripain family</fullName>
    </recommendedName>
</protein>
<dbReference type="AlphaFoldDB" id="F0F450"/>
<comment type="caution">
    <text evidence="1">The sequence shown here is derived from an EMBL/GenBank/DDBJ whole genome shotgun (WGS) entry which is preliminary data.</text>
</comment>
<dbReference type="EMBL" id="AEWX01000004">
    <property type="protein sequence ID" value="EGC21008.1"/>
    <property type="molecule type" value="Genomic_DNA"/>
</dbReference>
<dbReference type="Proteomes" id="UP000005697">
    <property type="component" value="Unassembled WGS sequence"/>
</dbReference>
<dbReference type="InterPro" id="IPR005077">
    <property type="entry name" value="Peptidase_C11"/>
</dbReference>
<name>F0F450_9BACT</name>
<dbReference type="STRING" id="888743.HMPREF9141_0366"/>
<reference evidence="1 2" key="1">
    <citation type="submission" date="2011-01" db="EMBL/GenBank/DDBJ databases">
        <authorList>
            <person name="Muzny D."/>
            <person name="Qin X."/>
            <person name="Deng J."/>
            <person name="Jiang H."/>
            <person name="Liu Y."/>
            <person name="Qu J."/>
            <person name="Song X.-Z."/>
            <person name="Zhang L."/>
            <person name="Thornton R."/>
            <person name="Coyle M."/>
            <person name="Francisco L."/>
            <person name="Jackson L."/>
            <person name="Javaid M."/>
            <person name="Korchina V."/>
            <person name="Kovar C."/>
            <person name="Mata R."/>
            <person name="Mathew T."/>
            <person name="Ngo R."/>
            <person name="Nguyen L."/>
            <person name="Nguyen N."/>
            <person name="Okwuonu G."/>
            <person name="Ongeri F."/>
            <person name="Pham C."/>
            <person name="Simmons D."/>
            <person name="Wilczek-Boney K."/>
            <person name="Hale W."/>
            <person name="Jakkamsetti A."/>
            <person name="Pham P."/>
            <person name="Ruth R."/>
            <person name="San Lucas F."/>
            <person name="Warren J."/>
            <person name="Zhang J."/>
            <person name="Zhao Z."/>
            <person name="Zhou C."/>
            <person name="Zhu D."/>
            <person name="Lee S."/>
            <person name="Bess C."/>
            <person name="Blankenburg K."/>
            <person name="Forbes L."/>
            <person name="Fu Q."/>
            <person name="Gubbala S."/>
            <person name="Hirani K."/>
            <person name="Jayaseelan J.C."/>
            <person name="Lara F."/>
            <person name="Munidasa M."/>
            <person name="Palculict T."/>
            <person name="Patil S."/>
            <person name="Pu L.-L."/>
            <person name="Saada N."/>
            <person name="Tang L."/>
            <person name="Weissenberger G."/>
            <person name="Zhu Y."/>
            <person name="Hemphill L."/>
            <person name="Shang Y."/>
            <person name="Youmans B."/>
            <person name="Ayvaz T."/>
            <person name="Ross M."/>
            <person name="Santibanez J."/>
            <person name="Aqrawi P."/>
            <person name="Gross S."/>
            <person name="Joshi V."/>
            <person name="Fowler G."/>
            <person name="Nazareth L."/>
            <person name="Reid J."/>
            <person name="Worley K."/>
            <person name="Petrosino J."/>
            <person name="Highlander S."/>
            <person name="Gibbs R."/>
        </authorList>
    </citation>
    <scope>NUCLEOTIDE SEQUENCE [LARGE SCALE GENOMIC DNA]</scope>
    <source>
        <strain evidence="1 2">DSM 16608</strain>
    </source>
</reference>
<dbReference type="Pfam" id="PF03415">
    <property type="entry name" value="Peptidase_C11"/>
    <property type="match status" value="1"/>
</dbReference>
<keyword evidence="2" id="KW-1185">Reference proteome</keyword>
<dbReference type="PANTHER" id="PTHR37835">
    <property type="entry name" value="ALPHA-CLOSTRIPAIN"/>
    <property type="match status" value="1"/>
</dbReference>
<dbReference type="HOGENOM" id="CLU_043496_0_0_10"/>
<evidence type="ECO:0000313" key="1">
    <source>
        <dbReference type="EMBL" id="EGC21008.1"/>
    </source>
</evidence>
<sequence>MSHILLRGRNIIIMKKLILFLQLTAILVFTSCQSEDSEPAPAPQPPAEVENTIFVYMPWSGDSGNLYSFFKTNLQDIKQAVQSQGGLGDRHLIVFISSSSSKGALINVEYKEGHCVDDTMTVFDNSLPGQQLNSVSWITALLKRVQEHAPARSYSMIVGCHGLGWLPGKKVTRSRHARSVSGGHGTERLPLTRWFGGEKYQTDITTLDKGIEQSGIGKMQYILFDDCYMANVEVAYELRHSTQHIIACPTEIMAHGMPYDRLWPELSKRVPDYGRICDEFYNFYVSYTSPYGTISVIDCSQVEGMAGVMRDINRSGNLVTVPENDLQVMDGYQPSIFFDMGDYVSKTAQNEPELLARFTRQLALLVPYKRNTPSFFTSVRDPENGDIMPISTFSGITISDPSNNPKVKNALDGNSYYKATH</sequence>
<gene>
    <name evidence="1" type="ORF">HMPREF9141_0366</name>
</gene>
<dbReference type="Gene3D" id="3.40.50.11970">
    <property type="match status" value="1"/>
</dbReference>
<evidence type="ECO:0000313" key="2">
    <source>
        <dbReference type="Proteomes" id="UP000005697"/>
    </source>
</evidence>
<dbReference type="PROSITE" id="PS51257">
    <property type="entry name" value="PROKAR_LIPOPROTEIN"/>
    <property type="match status" value="1"/>
</dbReference>